<dbReference type="GO" id="GO:0046872">
    <property type="term" value="F:metal ion binding"/>
    <property type="evidence" value="ECO:0007669"/>
    <property type="project" value="UniProtKB-KW"/>
</dbReference>
<keyword evidence="12" id="KW-1133">Transmembrane helix</keyword>
<feature type="compositionally biased region" description="Polar residues" evidence="19">
    <location>
        <begin position="231"/>
        <end position="242"/>
    </location>
</feature>
<feature type="region of interest" description="Disordered" evidence="19">
    <location>
        <begin position="1153"/>
        <end position="1213"/>
    </location>
</feature>
<proteinExistence type="predicted"/>
<keyword evidence="5" id="KW-0645">Protease</keyword>
<keyword evidence="14" id="KW-0472">Membrane</keyword>
<keyword evidence="10" id="KW-0378">Hydrolase</keyword>
<feature type="compositionally biased region" description="Basic residues" evidence="19">
    <location>
        <begin position="204"/>
        <end position="219"/>
    </location>
</feature>
<evidence type="ECO:0000256" key="18">
    <source>
        <dbReference type="PROSITE-ProRule" id="PRU00276"/>
    </source>
</evidence>
<evidence type="ECO:0000256" key="13">
    <source>
        <dbReference type="ARBA" id="ARBA00023049"/>
    </source>
</evidence>
<feature type="region of interest" description="Disordered" evidence="19">
    <location>
        <begin position="231"/>
        <end position="250"/>
    </location>
</feature>
<feature type="region of interest" description="Disordered" evidence="19">
    <location>
        <begin position="872"/>
        <end position="1097"/>
    </location>
</feature>
<name>A0AAN8SE94_POLSC</name>
<accession>A0AAN8SE94</accession>
<evidence type="ECO:0000256" key="2">
    <source>
        <dbReference type="ARBA" id="ARBA00001947"/>
    </source>
</evidence>
<feature type="binding site" evidence="18">
    <location>
        <position position="518"/>
    </location>
    <ligand>
        <name>Zn(2+)</name>
        <dbReference type="ChEBI" id="CHEBI:29105"/>
        <note>catalytic</note>
    </ligand>
</feature>
<keyword evidence="13" id="KW-0482">Metalloprotease</keyword>
<evidence type="ECO:0000256" key="8">
    <source>
        <dbReference type="ARBA" id="ARBA00022723"/>
    </source>
</evidence>
<feature type="region of interest" description="Disordered" evidence="19">
    <location>
        <begin position="189"/>
        <end position="219"/>
    </location>
</feature>
<evidence type="ECO:0000256" key="19">
    <source>
        <dbReference type="SAM" id="MobiDB-lite"/>
    </source>
</evidence>
<evidence type="ECO:0000256" key="4">
    <source>
        <dbReference type="ARBA" id="ARBA00012332"/>
    </source>
</evidence>
<feature type="compositionally biased region" description="Polar residues" evidence="19">
    <location>
        <begin position="971"/>
        <end position="989"/>
    </location>
</feature>
<dbReference type="Gene3D" id="3.40.390.10">
    <property type="entry name" value="Collagenase (Catalytic Domain)"/>
    <property type="match status" value="1"/>
</dbReference>
<comment type="catalytic activity">
    <reaction evidence="1">
        <text>Endopeptidase of broad specificity.</text>
        <dbReference type="EC" id="3.4.24.81"/>
    </reaction>
</comment>
<evidence type="ECO:0000256" key="16">
    <source>
        <dbReference type="ARBA" id="ARBA00023157"/>
    </source>
</evidence>
<keyword evidence="11 18" id="KW-0862">Zinc</keyword>
<dbReference type="Pfam" id="PF21299">
    <property type="entry name" value="ADAM10_Cys-rich"/>
    <property type="match status" value="1"/>
</dbReference>
<dbReference type="GO" id="GO:0004222">
    <property type="term" value="F:metalloendopeptidase activity"/>
    <property type="evidence" value="ECO:0007669"/>
    <property type="project" value="InterPro"/>
</dbReference>
<dbReference type="InterPro" id="IPR051489">
    <property type="entry name" value="ADAM_Metalloproteinase"/>
</dbReference>
<evidence type="ECO:0000256" key="10">
    <source>
        <dbReference type="ARBA" id="ARBA00022801"/>
    </source>
</evidence>
<dbReference type="SUPFAM" id="SSF55486">
    <property type="entry name" value="Metalloproteases ('zincins'), catalytic domain"/>
    <property type="match status" value="1"/>
</dbReference>
<feature type="compositionally biased region" description="Basic and acidic residues" evidence="19">
    <location>
        <begin position="1037"/>
        <end position="1051"/>
    </location>
</feature>
<evidence type="ECO:0000259" key="20">
    <source>
        <dbReference type="PROSITE" id="PS50214"/>
    </source>
</evidence>
<dbReference type="InterPro" id="IPR034025">
    <property type="entry name" value="ADAM10_ADAM17"/>
</dbReference>
<keyword evidence="16" id="KW-1015">Disulfide bond</keyword>
<dbReference type="SUPFAM" id="SSF57552">
    <property type="entry name" value="Blood coagulation inhibitor (disintegrin)"/>
    <property type="match status" value="1"/>
</dbReference>
<dbReference type="InterPro" id="IPR049038">
    <property type="entry name" value="ADAM10_Cys-rich"/>
</dbReference>
<gene>
    <name evidence="22" type="ORF">RUM43_000658</name>
</gene>
<comment type="caution">
    <text evidence="22">The sequence shown here is derived from an EMBL/GenBank/DDBJ whole genome shotgun (WGS) entry which is preliminary data.</text>
</comment>
<keyword evidence="7" id="KW-0812">Transmembrane</keyword>
<evidence type="ECO:0000259" key="21">
    <source>
        <dbReference type="PROSITE" id="PS50215"/>
    </source>
</evidence>
<dbReference type="Pfam" id="PF13574">
    <property type="entry name" value="Reprolysin_2"/>
    <property type="match status" value="1"/>
</dbReference>
<dbReference type="PANTHER" id="PTHR45702">
    <property type="entry name" value="ADAM10/ADAM17 METALLOPEPTIDASE FAMILY MEMBER"/>
    <property type="match status" value="1"/>
</dbReference>
<feature type="compositionally biased region" description="Basic residues" evidence="19">
    <location>
        <begin position="872"/>
        <end position="888"/>
    </location>
</feature>
<feature type="compositionally biased region" description="Basic and acidic residues" evidence="19">
    <location>
        <begin position="1067"/>
        <end position="1076"/>
    </location>
</feature>
<dbReference type="Proteomes" id="UP001372834">
    <property type="component" value="Unassembled WGS sequence"/>
</dbReference>
<keyword evidence="15" id="KW-0865">Zymogen</keyword>
<protein>
    <recommendedName>
        <fullName evidence="4">ADAM10 endopeptidase</fullName>
        <ecNumber evidence="4">3.4.24.81</ecNumber>
    </recommendedName>
</protein>
<dbReference type="InterPro" id="IPR001590">
    <property type="entry name" value="Peptidase_M12B"/>
</dbReference>
<dbReference type="Pfam" id="PF00200">
    <property type="entry name" value="Disintegrin"/>
    <property type="match status" value="1"/>
</dbReference>
<dbReference type="InterPro" id="IPR001762">
    <property type="entry name" value="Disintegrin_dom"/>
</dbReference>
<feature type="binding site" evidence="18">
    <location>
        <position position="528"/>
    </location>
    <ligand>
        <name>Zn(2+)</name>
        <dbReference type="ChEBI" id="CHEBI:29105"/>
        <note>catalytic</note>
    </ligand>
</feature>
<dbReference type="GO" id="GO:0005886">
    <property type="term" value="C:plasma membrane"/>
    <property type="evidence" value="ECO:0007669"/>
    <property type="project" value="TreeGrafter"/>
</dbReference>
<feature type="compositionally biased region" description="Basic and acidic residues" evidence="19">
    <location>
        <begin position="925"/>
        <end position="936"/>
    </location>
</feature>
<evidence type="ECO:0000256" key="3">
    <source>
        <dbReference type="ARBA" id="ARBA00004479"/>
    </source>
</evidence>
<feature type="compositionally biased region" description="Low complexity" evidence="19">
    <location>
        <begin position="1003"/>
        <end position="1016"/>
    </location>
</feature>
<evidence type="ECO:0000256" key="1">
    <source>
        <dbReference type="ARBA" id="ARBA00001809"/>
    </source>
</evidence>
<dbReference type="InterPro" id="IPR024079">
    <property type="entry name" value="MetalloPept_cat_dom_sf"/>
</dbReference>
<feature type="domain" description="Disintegrin" evidence="20">
    <location>
        <begin position="587"/>
        <end position="683"/>
    </location>
</feature>
<evidence type="ECO:0000256" key="14">
    <source>
        <dbReference type="ARBA" id="ARBA00023136"/>
    </source>
</evidence>
<comment type="caution">
    <text evidence="18">Lacks conserved residue(s) required for the propagation of feature annotation.</text>
</comment>
<sequence length="1360" mass="153163">MYKNTFFYFSGIIINDLIRYYEPAMYVPEDVRNFHSRRRRQLGDIPFNKPLKISFHAHDRDFNLILRTDDRIFADDVVFDSTTRSVMFDTKRAYTGVIEGDEDSFVQGVVTEEGLFDGTIFTKNEIFYVEPISRYTPSKNQHQNLTLSPPQNIHTIIYKTRDVKIPPSLNNICASQLLYLSRLEGDPTPEKLKRSAGDDVNVKDHHKHEHPHWHKKVSHKHGFWNNYRKQNQGATSSAITRHSSNHDESSLPLVESHEALINSNILKTHANSESTRTHKKVHDSFIFKYPTSNFNEVKVFVTHNNSNSNMINRPKVFGNKTHQEMRLNINKREEILQNSSLKHVNKRATIDPKKTTCMLYLQADHLFYQKYGTEEACIEVMTRHVQRVNSIYKNTDFNQDGKSDNISFMIKRIKVHTSESSKDPSYRFPGNYGVEKFLELFSEEDYDAFCLAYMFTYRDFEMGTLGLAWTGDLKNAGGVCEKNGHYRGSLKSLNTGIVTLLNYGKHVPPAVSHVTLAHEIGHNFGSPHDPESCTPGGEDGNYIMFARATSGDKKNNNKFSPCSLNSINPVLNSKARNQMGCFTEPQVAICGNGVVEAGEDCDCGWEEDCRDSCCYPQRRYPPPGETPCKLTPNSICSPSQGPCCTSDCQLKFGDKCRDDNGCRDSSYCDGRSPSCPPSVNKPNKTICNDEFECTGSICLAYGLESCQCIPGPQDSQTKACELCCKKPGDDQPCISSFDWNDSPFDVPDMFSKPGTPCNDYNGYCDVFQKCREVDPSGPLATLRKLLLSEESLASFKRWVTEHWYAVVVIVFSIIFLLVLSTKLLGKHQDVKLKSITIIHSATTETVRLPPEGGAGLTVHPPAVRNKLPIHRKVREKKLHTKVPTRKKIKNEVAQVEKKPKKKEGHGSIDAEGVAPKRPTNASQSHEQKIQKLDAKNQKKAPKVEPGGNKKSSKEQQVVNDHQKAVTKYQKQKSFNDTCTGNQEVATKHSSVTERATKCEKLSSRSNSRNESSKSASVAEDFMYDDPININASEDCLEQERNDEKSKTDRVKRSSRILAEGVVPTESNTKEDGEERRKSKSSTKKVAQTKPPVKKRKVKTEVIEYKNDAGQMDFVKTTDIPLEDPVGKVQNWLMQSISMGKTSENFGIMTLTLPKSKSSPVELGTAAKSKEQQPKAPSPPKIVHKNDKVVQIPKLTQKRSRSTGNLRKPEKKDEKVKLQVVYKPPFKFSVKLRKNRVLGTVGTKILDEKACYPNRKSVGNTCEKMQRAAVLVRSSRKTSRPSKTKTSKYLPQSATPEKENSTENPFMFPSSGVAPMTVPSVNSKQLPIYLTDQLDIDSNIHTVPSDLDVLLSESKFLFSDT</sequence>
<evidence type="ECO:0000256" key="9">
    <source>
        <dbReference type="ARBA" id="ARBA00022729"/>
    </source>
</evidence>
<evidence type="ECO:0000313" key="23">
    <source>
        <dbReference type="Proteomes" id="UP001372834"/>
    </source>
</evidence>
<comment type="subcellular location">
    <subcellularLocation>
        <location evidence="3">Membrane</location>
        <topology evidence="3">Single-pass type I membrane protein</topology>
    </subcellularLocation>
</comment>
<organism evidence="22 23">
    <name type="scientific">Polyplax serrata</name>
    <name type="common">Common mouse louse</name>
    <dbReference type="NCBI Taxonomy" id="468196"/>
    <lineage>
        <taxon>Eukaryota</taxon>
        <taxon>Metazoa</taxon>
        <taxon>Ecdysozoa</taxon>
        <taxon>Arthropoda</taxon>
        <taxon>Hexapoda</taxon>
        <taxon>Insecta</taxon>
        <taxon>Pterygota</taxon>
        <taxon>Neoptera</taxon>
        <taxon>Paraneoptera</taxon>
        <taxon>Psocodea</taxon>
        <taxon>Troctomorpha</taxon>
        <taxon>Phthiraptera</taxon>
        <taxon>Anoplura</taxon>
        <taxon>Polyplacidae</taxon>
        <taxon>Polyplax</taxon>
    </lineage>
</organism>
<feature type="binding site" evidence="18">
    <location>
        <position position="522"/>
    </location>
    <ligand>
        <name>Zn(2+)</name>
        <dbReference type="ChEBI" id="CHEBI:29105"/>
        <note>catalytic</note>
    </ligand>
</feature>
<dbReference type="EMBL" id="JAWJWE010000001">
    <property type="protein sequence ID" value="KAK6644391.1"/>
    <property type="molecule type" value="Genomic_DNA"/>
</dbReference>
<dbReference type="SMART" id="SM00050">
    <property type="entry name" value="DISIN"/>
    <property type="match status" value="1"/>
</dbReference>
<dbReference type="PROSITE" id="PS50215">
    <property type="entry name" value="ADAM_MEPRO"/>
    <property type="match status" value="1"/>
</dbReference>
<dbReference type="Gene3D" id="4.10.70.10">
    <property type="entry name" value="Disintegrin domain"/>
    <property type="match status" value="1"/>
</dbReference>
<evidence type="ECO:0000256" key="15">
    <source>
        <dbReference type="ARBA" id="ARBA00023145"/>
    </source>
</evidence>
<dbReference type="InterPro" id="IPR036436">
    <property type="entry name" value="Disintegrin_dom_sf"/>
</dbReference>
<dbReference type="PROSITE" id="PS50214">
    <property type="entry name" value="DISINTEGRIN_2"/>
    <property type="match status" value="1"/>
</dbReference>
<evidence type="ECO:0000256" key="12">
    <source>
        <dbReference type="ARBA" id="ARBA00022989"/>
    </source>
</evidence>
<evidence type="ECO:0000256" key="11">
    <source>
        <dbReference type="ARBA" id="ARBA00022833"/>
    </source>
</evidence>
<dbReference type="GO" id="GO:0006509">
    <property type="term" value="P:membrane protein ectodomain proteolysis"/>
    <property type="evidence" value="ECO:0007669"/>
    <property type="project" value="TreeGrafter"/>
</dbReference>
<dbReference type="CDD" id="cd04270">
    <property type="entry name" value="ZnMc_TACE_like"/>
    <property type="match status" value="1"/>
</dbReference>
<feature type="compositionally biased region" description="Basic and acidic residues" evidence="19">
    <location>
        <begin position="189"/>
        <end position="203"/>
    </location>
</feature>
<dbReference type="PANTHER" id="PTHR45702:SF3">
    <property type="entry name" value="KUZBANIAN-LIKE, ISOFORM A"/>
    <property type="match status" value="1"/>
</dbReference>
<evidence type="ECO:0000256" key="6">
    <source>
        <dbReference type="ARBA" id="ARBA00022685"/>
    </source>
</evidence>
<dbReference type="EC" id="3.4.24.81" evidence="4"/>
<dbReference type="GO" id="GO:0007219">
    <property type="term" value="P:Notch signaling pathway"/>
    <property type="evidence" value="ECO:0007669"/>
    <property type="project" value="TreeGrafter"/>
</dbReference>
<feature type="region of interest" description="Disordered" evidence="19">
    <location>
        <begin position="1271"/>
        <end position="1303"/>
    </location>
</feature>
<evidence type="ECO:0000256" key="17">
    <source>
        <dbReference type="ARBA" id="ARBA00023180"/>
    </source>
</evidence>
<keyword evidence="6" id="KW-0165">Cleavage on pair of basic residues</keyword>
<evidence type="ECO:0000256" key="7">
    <source>
        <dbReference type="ARBA" id="ARBA00022692"/>
    </source>
</evidence>
<feature type="domain" description="Peptidase M12B" evidence="21">
    <location>
        <begin position="355"/>
        <end position="573"/>
    </location>
</feature>
<feature type="compositionally biased region" description="Basic and acidic residues" evidence="19">
    <location>
        <begin position="990"/>
        <end position="1002"/>
    </location>
</feature>
<feature type="compositionally biased region" description="Basic residues" evidence="19">
    <location>
        <begin position="1273"/>
        <end position="1285"/>
    </location>
</feature>
<evidence type="ECO:0000313" key="22">
    <source>
        <dbReference type="EMBL" id="KAK6644391.1"/>
    </source>
</evidence>
<reference evidence="22 23" key="1">
    <citation type="submission" date="2023-10" db="EMBL/GenBank/DDBJ databases">
        <title>Genomes of two closely related lineages of the louse Polyplax serrata with different host specificities.</title>
        <authorList>
            <person name="Martinu J."/>
            <person name="Tarabai H."/>
            <person name="Stefka J."/>
            <person name="Hypsa V."/>
        </authorList>
    </citation>
    <scope>NUCLEOTIDE SEQUENCE [LARGE SCALE GENOMIC DNA]</scope>
    <source>
        <strain evidence="22">HR10_N</strain>
    </source>
</reference>
<comment type="cofactor">
    <cofactor evidence="2">
        <name>Zn(2+)</name>
        <dbReference type="ChEBI" id="CHEBI:29105"/>
    </cofactor>
</comment>
<evidence type="ECO:0000256" key="5">
    <source>
        <dbReference type="ARBA" id="ARBA00022670"/>
    </source>
</evidence>
<feature type="active site" evidence="18">
    <location>
        <position position="519"/>
    </location>
</feature>
<keyword evidence="9" id="KW-0732">Signal</keyword>
<keyword evidence="8 18" id="KW-0479">Metal-binding</keyword>
<keyword evidence="17" id="KW-0325">Glycoprotein</keyword>